<accession>A0AAE0GHQ1</accession>
<gene>
    <name evidence="2" type="ORF">CYMTET_13633</name>
</gene>
<protein>
    <submittedName>
        <fullName evidence="2">Uncharacterized protein</fullName>
    </submittedName>
</protein>
<evidence type="ECO:0000313" key="3">
    <source>
        <dbReference type="Proteomes" id="UP001190700"/>
    </source>
</evidence>
<reference evidence="2 3" key="1">
    <citation type="journal article" date="2015" name="Genome Biol. Evol.">
        <title>Comparative Genomics of a Bacterivorous Green Alga Reveals Evolutionary Causalities and Consequences of Phago-Mixotrophic Mode of Nutrition.</title>
        <authorList>
            <person name="Burns J.A."/>
            <person name="Paasch A."/>
            <person name="Narechania A."/>
            <person name="Kim E."/>
        </authorList>
    </citation>
    <scope>NUCLEOTIDE SEQUENCE [LARGE SCALE GENOMIC DNA]</scope>
    <source>
        <strain evidence="2 3">PLY_AMNH</strain>
    </source>
</reference>
<sequence length="340" mass="35929">MLRRLRIPTIDDSEAKQLLKVVVDKLRVLEHFIKKIPEGRCAKVDKGVLCHAYKDCPRGGGRPGAHAFCCPAAKHDEEDMRALALCHVYQQAAGDGPVAFSQVCEVHGAPEVLRAGGSTADVDLSMYGFAVGGAQDQLEQEESESASEVVVPRVTTVLQGAGAAGSLSPSGRCFGPECAWGMPRSGADASSLQVAAVKLPGPDGPLYPHFSTEVAIDAMSVAEQVESESSDDEAAEVQARPREQVDCGRPPFGIEPKHDCGLSADTIEKNNNFNIQADPAICHGQVCMYPGIDTLSAAMSQQVLQVFSPAGVPASTYGGVDTGDTLTDFTCHEAVIFFDA</sequence>
<dbReference type="Proteomes" id="UP001190700">
    <property type="component" value="Unassembled WGS sequence"/>
</dbReference>
<proteinExistence type="predicted"/>
<comment type="caution">
    <text evidence="2">The sequence shown here is derived from an EMBL/GenBank/DDBJ whole genome shotgun (WGS) entry which is preliminary data.</text>
</comment>
<keyword evidence="3" id="KW-1185">Reference proteome</keyword>
<dbReference type="AlphaFoldDB" id="A0AAE0GHQ1"/>
<evidence type="ECO:0000313" key="2">
    <source>
        <dbReference type="EMBL" id="KAK3278429.1"/>
    </source>
</evidence>
<evidence type="ECO:0000256" key="1">
    <source>
        <dbReference type="SAM" id="MobiDB-lite"/>
    </source>
</evidence>
<name>A0AAE0GHQ1_9CHLO</name>
<dbReference type="EMBL" id="LGRX02005439">
    <property type="protein sequence ID" value="KAK3278429.1"/>
    <property type="molecule type" value="Genomic_DNA"/>
</dbReference>
<organism evidence="2 3">
    <name type="scientific">Cymbomonas tetramitiformis</name>
    <dbReference type="NCBI Taxonomy" id="36881"/>
    <lineage>
        <taxon>Eukaryota</taxon>
        <taxon>Viridiplantae</taxon>
        <taxon>Chlorophyta</taxon>
        <taxon>Pyramimonadophyceae</taxon>
        <taxon>Pyramimonadales</taxon>
        <taxon>Pyramimonadaceae</taxon>
        <taxon>Cymbomonas</taxon>
    </lineage>
</organism>
<feature type="region of interest" description="Disordered" evidence="1">
    <location>
        <begin position="227"/>
        <end position="251"/>
    </location>
</feature>